<feature type="compositionally biased region" description="Low complexity" evidence="1">
    <location>
        <begin position="1260"/>
        <end position="1277"/>
    </location>
</feature>
<feature type="compositionally biased region" description="Low complexity" evidence="1">
    <location>
        <begin position="1290"/>
        <end position="1303"/>
    </location>
</feature>
<protein>
    <submittedName>
        <fullName evidence="2">Uncharacterized protein</fullName>
    </submittedName>
</protein>
<evidence type="ECO:0000313" key="3">
    <source>
        <dbReference type="Proteomes" id="UP000298787"/>
    </source>
</evidence>
<feature type="compositionally biased region" description="Polar residues" evidence="1">
    <location>
        <begin position="260"/>
        <end position="276"/>
    </location>
</feature>
<proteinExistence type="predicted"/>
<feature type="compositionally biased region" description="Polar residues" evidence="1">
    <location>
        <begin position="636"/>
        <end position="652"/>
    </location>
</feature>
<name>A0A4U5TXC4_COLLU</name>
<dbReference type="PANTHER" id="PTHR48125">
    <property type="entry name" value="LP07818P1"/>
    <property type="match status" value="1"/>
</dbReference>
<accession>A0A4U5TXC4</accession>
<keyword evidence="3" id="KW-1185">Reference proteome</keyword>
<feature type="compositionally biased region" description="Polar residues" evidence="1">
    <location>
        <begin position="842"/>
        <end position="864"/>
    </location>
</feature>
<feature type="compositionally biased region" description="Low complexity" evidence="1">
    <location>
        <begin position="1401"/>
        <end position="1418"/>
    </location>
</feature>
<organism evidence="2 3">
    <name type="scientific">Collichthys lucidus</name>
    <name type="common">Big head croaker</name>
    <name type="synonym">Sciaena lucida</name>
    <dbReference type="NCBI Taxonomy" id="240159"/>
    <lineage>
        <taxon>Eukaryota</taxon>
        <taxon>Metazoa</taxon>
        <taxon>Chordata</taxon>
        <taxon>Craniata</taxon>
        <taxon>Vertebrata</taxon>
        <taxon>Euteleostomi</taxon>
        <taxon>Actinopterygii</taxon>
        <taxon>Neopterygii</taxon>
        <taxon>Teleostei</taxon>
        <taxon>Neoteleostei</taxon>
        <taxon>Acanthomorphata</taxon>
        <taxon>Eupercaria</taxon>
        <taxon>Sciaenidae</taxon>
        <taxon>Collichthys</taxon>
    </lineage>
</organism>
<evidence type="ECO:0000256" key="1">
    <source>
        <dbReference type="SAM" id="MobiDB-lite"/>
    </source>
</evidence>
<sequence length="1947" mass="216199">MKSINPYYPAQTPEQDIILEIQIDPGPSPTTQDGISEEDFSPLDYSTSLTDTNTSLSSSDNDHSSRIEHGTPIGRRTSSQVIPRPTREVSESEAAKEVRTGRLPVPHYRPSFAVRRQRFLFLPHSVRITSSTAAPPQHLRPLPWSTHNRCILAAASRPYSRENPGRTPRQPSSSSSEEEDEKPRLSGKRRLQSADDPIAESPRKKMAKTKHLAPKEESEEDAVTRATTCPDHAFTTRREEVWSESDMSAGTAAVSRQVKMATSQPGETGLSATTPNGPDPEEDPGQDSSTCTNRQCRKRMKRLQRLNAALRMLVANMTRSCVVNCRNRSGNGIRMFLIPRKKHAFAKIGEAQTPEQDIILEIQIDPGPSPTTQDGISEEELSAPKFTLTFSLYRDVICPAFPDRRSEPDDYPSLIIDLASRFGGNGFYSYHIPFASRALLPHLRSTPRQPSSSSSEEEDEKPQLSGKRRLQSADDPIAESPRKKMAKTKHLAPKEESEEDNFESNDKEVRQNLSSFMCHSASTQERFYALHKNLKRAKQIRDLFVCLALKDDKTAAPAAAPPAAAAGPGEVEGDSKAEKPKKMTAAIKKIVKTVKVKAVTRATTCPDHAFTTRREEVWSESDMSAGTAAVSRQVKMATSQPGETGLSATTPNGPDPEEDPGQDSSTCTNRQCRKRMKRLQRLNAALRNGNMSGVRMGTVDRLFRMGTCVQGENGNGRPPFQNGNMCPGRELEMLKAEIDAARNEVRMKNKIIKKDLGEMHKESWKLWMKEAEHRERQQAGKEMPKCSETKLAKECFATDTCKPSPSAPSAYAEAKSEMMALQHKHHDAPYVFPPPPPPPSYGSISSTIKEQDESSASGGTSHTRTGVKYQPELADSTTMVMPQPTNSFHPSLLHPNYNMPMVEYPGPTGPIRVQRGWTAPDMMEAGKQLSSLESGGYRFGEELVSFCKNWTPTSHELRRLLKNRLTSDQFQRIATDLDGDYHQEQSEWGAAGAHERSEPDDYPSLIIDLASRFGGNGFYSYHIPFASRALLPHLRSTSIPPLRSDSPYSLTQLKSEEVCRLVFKNIPPEKNDQNKAPGPEGGIGGGYDKTNGVCPICGKVLQFVSKHLREIHRVTNATERLILNHLATGRTAFPLGPCPVPGCVPHVVNVDKHLKGHKDLTQAQVERRRNRAKRDAAMAALERLRASNPQPAMVSRLDLQSEDPGEGPSQPRKCRRCRDLRKKNRELEAQVAVLKARVRLYKQPQPQPAPSSSEEEEPTRPQQQQPQPTSSSSEPTRPQQPQPAPEEPTRPQQPQLQPQPISSSEEEEPTRPQQPQPQPTSSSSEPTRPQQPQPAPEEPTRPQQLQPQPAPSSSSSEEPTRPLQPQPPSSSSSSSSSSPEEEEPIRPLLITSSSEEEEPTRPQQQQPQPTSPCSEPTRPQQPQPQPTSSSSEEEPTRPQQPQPPSSSSSASSSSASSSTASSSSSSSSPEEGEPTSPQQQQQQQSEKLLSAKRRLTFAKEKNPLNEKQRVLLKAIAPYFRGRSRGSKLKDVLLGTSLDSYVQDFADFVFCPEGTQKMKENAVSKASRAKIFLKFLQLGWPSINYWTWEFLFNIPLIKIYPSILRKVGLAPTTVIPYINPTQTLPCDRRADNAGHTGATHQALVKQGKGLKLIAREDLARCQALARAKIPSLLEDIEKAAPRDPRMRYRFYGYLAAYLTSIYGHRTGVLTRMRVKEAIGDDERGYLINVMEHKTVRKFGTAQLYLNAEKHAWFRNWLRLRSRAVPKNPYFFSSLGRGEAKDLVRYLRMAWAEMGLKGAPSFMDVRTAVSTYNFESNDKEVRQNLSSFMCHSASTQERFYALHKNLKRAKQIRDLFVCLALKDDKTAAPAAAPPAAAGPGEVEGDSKAEKPKKMTAAIKKIVKTVKVKNGNMSGVRMGTVDRLFRMGTCVRGENGNGRPPFQNGNMCPG</sequence>
<feature type="region of interest" description="Disordered" evidence="1">
    <location>
        <begin position="619"/>
        <end position="671"/>
    </location>
</feature>
<feature type="region of interest" description="Disordered" evidence="1">
    <location>
        <begin position="1243"/>
        <end position="1487"/>
    </location>
</feature>
<feature type="compositionally biased region" description="Low complexity" evidence="1">
    <location>
        <begin position="558"/>
        <end position="569"/>
    </location>
</feature>
<dbReference type="PANTHER" id="PTHR48125:SF12">
    <property type="entry name" value="AT HOOK TRANSCRIPTION FACTOR FAMILY-RELATED"/>
    <property type="match status" value="1"/>
</dbReference>
<gene>
    <name evidence="2" type="ORF">D9C73_000145</name>
</gene>
<feature type="compositionally biased region" description="Low complexity" evidence="1">
    <location>
        <begin position="1341"/>
        <end position="1361"/>
    </location>
</feature>
<dbReference type="Proteomes" id="UP000298787">
    <property type="component" value="Chromosome 1"/>
</dbReference>
<feature type="region of interest" description="Disordered" evidence="1">
    <location>
        <begin position="558"/>
        <end position="580"/>
    </location>
</feature>
<feature type="compositionally biased region" description="Low complexity" evidence="1">
    <location>
        <begin position="1319"/>
        <end position="1328"/>
    </location>
</feature>
<feature type="compositionally biased region" description="Low complexity" evidence="1">
    <location>
        <begin position="1369"/>
        <end position="1378"/>
    </location>
</feature>
<reference evidence="2 3" key="1">
    <citation type="submission" date="2019-01" db="EMBL/GenBank/DDBJ databases">
        <title>Genome Assembly of Collichthys lucidus.</title>
        <authorList>
            <person name="Cai M."/>
            <person name="Xiao S."/>
        </authorList>
    </citation>
    <scope>NUCLEOTIDE SEQUENCE [LARGE SCALE GENOMIC DNA]</scope>
    <source>
        <strain evidence="2">JT15FE1705JMU</strain>
        <tissue evidence="2">Muscle</tissue>
    </source>
</reference>
<feature type="compositionally biased region" description="Low complexity" evidence="1">
    <location>
        <begin position="1445"/>
        <end position="1486"/>
    </location>
</feature>
<feature type="compositionally biased region" description="Low complexity" evidence="1">
    <location>
        <begin position="43"/>
        <end position="59"/>
    </location>
</feature>
<dbReference type="EMBL" id="CM014078">
    <property type="protein sequence ID" value="TKS66089.1"/>
    <property type="molecule type" value="Genomic_DNA"/>
</dbReference>
<feature type="compositionally biased region" description="Low complexity" evidence="1">
    <location>
        <begin position="1867"/>
        <end position="1878"/>
    </location>
</feature>
<evidence type="ECO:0000313" key="2">
    <source>
        <dbReference type="EMBL" id="TKS66089.1"/>
    </source>
</evidence>
<feature type="region of interest" description="Disordered" evidence="1">
    <location>
        <begin position="444"/>
        <end position="507"/>
    </location>
</feature>
<feature type="region of interest" description="Disordered" evidence="1">
    <location>
        <begin position="833"/>
        <end position="868"/>
    </location>
</feature>
<feature type="compositionally biased region" description="Basic and acidic residues" evidence="1">
    <location>
        <begin position="85"/>
        <end position="98"/>
    </location>
</feature>
<feature type="region of interest" description="Disordered" evidence="1">
    <location>
        <begin position="1867"/>
        <end position="1890"/>
    </location>
</feature>
<feature type="region of interest" description="Disordered" evidence="1">
    <location>
        <begin position="1198"/>
        <end position="1219"/>
    </location>
</feature>
<feature type="region of interest" description="Disordered" evidence="1">
    <location>
        <begin position="155"/>
        <end position="296"/>
    </location>
</feature>
<feature type="region of interest" description="Disordered" evidence="1">
    <location>
        <begin position="1"/>
        <end position="98"/>
    </location>
</feature>
<feature type="compositionally biased region" description="Basic and acidic residues" evidence="1">
    <location>
        <begin position="60"/>
        <end position="69"/>
    </location>
</feature>